<reference evidence="2" key="1">
    <citation type="submission" date="2013-05" db="EMBL/GenBank/DDBJ databases">
        <title>Draft genome sequences of six wheat associated Fusarium spp. isolates.</title>
        <authorList>
            <person name="Moolhuijzen P.M."/>
            <person name="Manners J.M."/>
            <person name="Wilcox S."/>
            <person name="Bellgard M.I."/>
            <person name="Gardiner D.M."/>
        </authorList>
    </citation>
    <scope>NUCLEOTIDE SEQUENCE</scope>
    <source>
        <strain evidence="2">CS3069</strain>
    </source>
</reference>
<comment type="caution">
    <text evidence="2">The sequence shown here is derived from an EMBL/GenBank/DDBJ whole genome shotgun (WGS) entry which is preliminary data.</text>
</comment>
<evidence type="ECO:0000313" key="2">
    <source>
        <dbReference type="EMBL" id="CEG04644.1"/>
    </source>
</evidence>
<dbReference type="EMBL" id="CBMI010001752">
    <property type="protein sequence ID" value="CEG04644.1"/>
    <property type="molecule type" value="Genomic_DNA"/>
</dbReference>
<name>A0A090MC17_9HYPO</name>
<organism evidence="2">
    <name type="scientific">Fusarium clavum</name>
    <dbReference type="NCBI Taxonomy" id="2594811"/>
    <lineage>
        <taxon>Eukaryota</taxon>
        <taxon>Fungi</taxon>
        <taxon>Dikarya</taxon>
        <taxon>Ascomycota</taxon>
        <taxon>Pezizomycotina</taxon>
        <taxon>Sordariomycetes</taxon>
        <taxon>Hypocreomycetidae</taxon>
        <taxon>Hypocreales</taxon>
        <taxon>Nectriaceae</taxon>
        <taxon>Fusarium</taxon>
        <taxon>Fusarium incarnatum-equiseti species complex</taxon>
    </lineage>
</organism>
<proteinExistence type="predicted"/>
<evidence type="ECO:0000256" key="1">
    <source>
        <dbReference type="SAM" id="SignalP"/>
    </source>
</evidence>
<keyword evidence="1" id="KW-0732">Signal</keyword>
<accession>A0A090MC17</accession>
<sequence length="240" mass="24643">MKATIATSLLTIQAAGVLAVPVSEGNSVLSARQNTNLYESEDGGFAIVEYGDGKLNYGGRLPSSVLDLIRDECGETACNPSGGLGFSTLVVNSNRANDVDYTVSVEGSFNLEGQRGSKTQLLDLAKMAFQEVYNSGVAKLEEDVLYVTGECPPNQTNGCPGQGTGYTDQWESTDHVHVRINDDSGNMKGFLNVGVAMSNSDAGTGICEALGAASAGVGLVNSAAGAGISMLSIGCGLLTG</sequence>
<dbReference type="AlphaFoldDB" id="A0A090MC17"/>
<feature type="chain" id="PRO_5001859954" evidence="1">
    <location>
        <begin position="20"/>
        <end position="240"/>
    </location>
</feature>
<feature type="signal peptide" evidence="1">
    <location>
        <begin position="1"/>
        <end position="19"/>
    </location>
</feature>
<gene>
    <name evidence="2" type="ORF">BN850_0067070</name>
</gene>
<protein>
    <submittedName>
        <fullName evidence="2">WGS project CBMI000000000 data, contig CS3069_c001754</fullName>
    </submittedName>
</protein>